<dbReference type="Proteomes" id="UP001221328">
    <property type="component" value="Unassembled WGS sequence"/>
</dbReference>
<sequence>MTSSLIRGRPRRASPSHISVRVVHTLVGGLAGVVWLVLPGMTINAAAPVPDTRAHPPAASASGAARDETSATDLVLPLAVVGAVGILAGYGYVRRTRRSRTRTTPAGGDLAPAALPDTSELDGRTSALLAEADDRVRAAREELGFAGERAGAEAIAPFARALESAEAELSAAFRMRQRYDDGVPDDDTARRHTLAGIVGRCTEAVRRLDAEREAFDRLRALESDGLGPALEIAEARFRDLTGRTAAAEATVADLAGRHGRTATASVTGHVEQAKDRLVSATTRLNQARQSSDLGEAEQAAQHLRTAEEDIALAASLVTGIDRLEAALTAAASLVPAALTGAEAALAGRRDPAADRMLAAVREDLTGGPYDPLDALRRIVRAVGAPPDGVLSTAAWLVARASVTTADDFVTTHRGLVGAEARTRLAEARRLLLTEPPAADTMATQALQLAHQAPP</sequence>
<protein>
    <recommendedName>
        <fullName evidence="5">TPM domain-containing protein</fullName>
    </recommendedName>
</protein>
<keyword evidence="2" id="KW-0812">Transmembrane</keyword>
<proteinExistence type="predicted"/>
<keyword evidence="4" id="KW-1185">Reference proteome</keyword>
<comment type="caution">
    <text evidence="3">The sequence shown here is derived from an EMBL/GenBank/DDBJ whole genome shotgun (WGS) entry which is preliminary data.</text>
</comment>
<evidence type="ECO:0000256" key="1">
    <source>
        <dbReference type="SAM" id="MobiDB-lite"/>
    </source>
</evidence>
<evidence type="ECO:0008006" key="5">
    <source>
        <dbReference type="Google" id="ProtNLM"/>
    </source>
</evidence>
<accession>A0ABT5G0B8</accession>
<keyword evidence="2" id="KW-1133">Transmembrane helix</keyword>
<dbReference type="RefSeq" id="WP_272177157.1">
    <property type="nucleotide sequence ID" value="NZ_JAQOSK010000012.1"/>
</dbReference>
<evidence type="ECO:0000256" key="2">
    <source>
        <dbReference type="SAM" id="Phobius"/>
    </source>
</evidence>
<name>A0ABT5G0B8_9ACTN</name>
<organism evidence="3 4">
    <name type="scientific">Streptomyces gilvifuscus</name>
    <dbReference type="NCBI Taxonomy" id="1550617"/>
    <lineage>
        <taxon>Bacteria</taxon>
        <taxon>Bacillati</taxon>
        <taxon>Actinomycetota</taxon>
        <taxon>Actinomycetes</taxon>
        <taxon>Kitasatosporales</taxon>
        <taxon>Streptomycetaceae</taxon>
        <taxon>Streptomyces</taxon>
    </lineage>
</organism>
<evidence type="ECO:0000313" key="4">
    <source>
        <dbReference type="Proteomes" id="UP001221328"/>
    </source>
</evidence>
<feature type="region of interest" description="Disordered" evidence="1">
    <location>
        <begin position="98"/>
        <end position="117"/>
    </location>
</feature>
<keyword evidence="2" id="KW-0472">Membrane</keyword>
<gene>
    <name evidence="3" type="ORF">PO587_27970</name>
</gene>
<reference evidence="3 4" key="1">
    <citation type="journal article" date="2015" name="Int. J. Syst. Evol. Microbiol.">
        <title>Streptomyces gilvifuscus sp. nov., an actinomycete that produces antibacterial compounds isolated from soil.</title>
        <authorList>
            <person name="Nguyen T.M."/>
            <person name="Kim J."/>
        </authorList>
    </citation>
    <scope>NUCLEOTIDE SEQUENCE [LARGE SCALE GENOMIC DNA]</scope>
    <source>
        <strain evidence="3 4">T113</strain>
    </source>
</reference>
<feature type="transmembrane region" description="Helical" evidence="2">
    <location>
        <begin position="20"/>
        <end position="38"/>
    </location>
</feature>
<evidence type="ECO:0000313" key="3">
    <source>
        <dbReference type="EMBL" id="MDC2958284.1"/>
    </source>
</evidence>
<feature type="compositionally biased region" description="Low complexity" evidence="1">
    <location>
        <begin position="102"/>
        <end position="117"/>
    </location>
</feature>
<feature type="transmembrane region" description="Helical" evidence="2">
    <location>
        <begin position="74"/>
        <end position="93"/>
    </location>
</feature>
<dbReference type="EMBL" id="JAQOSK010000012">
    <property type="protein sequence ID" value="MDC2958284.1"/>
    <property type="molecule type" value="Genomic_DNA"/>
</dbReference>